<gene>
    <name evidence="3" type="ORF">DFP72DRAFT_874873</name>
</gene>
<evidence type="ECO:0000256" key="1">
    <source>
        <dbReference type="SAM" id="MobiDB-lite"/>
    </source>
</evidence>
<dbReference type="AlphaFoldDB" id="A0A8H6IF09"/>
<feature type="domain" description="DUF8191" evidence="2">
    <location>
        <begin position="221"/>
        <end position="293"/>
    </location>
</feature>
<sequence length="449" mass="49864">MLPVLTDIELLTEENERLRSVIRLLAASRVGDEEGLKERGVTVCPEVGDEIQGELVGVGVEREECAGGAMALGLWNKEGREGGRGEEKEDEDEDKGVEEGGEDIGNDEEEEEDDDEEGEEEEGGIPLAIWDERDCVYRCVDRHCWGEIDGEACHQCGMEHDIGSDEDEAIYDDIRATGNQAFSDDRATAARGTTPLLDLPKEGVNIPLSYADGHAQKYLELIRRGATRLMCEEFSLEWTSEGGIWAWANQALMDDLGGPAMEGCTWKVYLGRRIQLDAEDVDGSVFIEGILEDGVLFSGKRRAAWVTVKDPEDDEVWVTRPNPDIENPTELGLRALRGSRYPQVESYYRELSDGEYGESVFSDSDDEISAENVGDSQEPKPVEPAPPIPLEDEYESDCSYYSDLEGMDPEVPELVIPTAIREGDLSWEWDSDAVESSESDSAVEFSDYF</sequence>
<feature type="compositionally biased region" description="Basic and acidic residues" evidence="1">
    <location>
        <begin position="77"/>
        <end position="87"/>
    </location>
</feature>
<dbReference type="OrthoDB" id="3063271at2759"/>
<protein>
    <recommendedName>
        <fullName evidence="2">DUF8191 domain-containing protein</fullName>
    </recommendedName>
</protein>
<comment type="caution">
    <text evidence="3">The sequence shown here is derived from an EMBL/GenBank/DDBJ whole genome shotgun (WGS) entry which is preliminary data.</text>
</comment>
<feature type="region of interest" description="Disordered" evidence="1">
    <location>
        <begin position="355"/>
        <end position="393"/>
    </location>
</feature>
<dbReference type="Pfam" id="PF26609">
    <property type="entry name" value="DUF8191"/>
    <property type="match status" value="1"/>
</dbReference>
<proteinExistence type="predicted"/>
<feature type="compositionally biased region" description="Acidic residues" evidence="1">
    <location>
        <begin position="88"/>
        <end position="123"/>
    </location>
</feature>
<evidence type="ECO:0000313" key="3">
    <source>
        <dbReference type="EMBL" id="KAF6763162.1"/>
    </source>
</evidence>
<keyword evidence="4" id="KW-1185">Reference proteome</keyword>
<evidence type="ECO:0000313" key="4">
    <source>
        <dbReference type="Proteomes" id="UP000521943"/>
    </source>
</evidence>
<accession>A0A8H6IF09</accession>
<name>A0A8H6IF09_9AGAR</name>
<reference evidence="3 4" key="1">
    <citation type="submission" date="2020-07" db="EMBL/GenBank/DDBJ databases">
        <title>Comparative genomics of pyrophilous fungi reveals a link between fire events and developmental genes.</title>
        <authorList>
            <consortium name="DOE Joint Genome Institute"/>
            <person name="Steindorff A.S."/>
            <person name="Carver A."/>
            <person name="Calhoun S."/>
            <person name="Stillman K."/>
            <person name="Liu H."/>
            <person name="Lipzen A."/>
            <person name="Pangilinan J."/>
            <person name="Labutti K."/>
            <person name="Bruns T.D."/>
            <person name="Grigoriev I.V."/>
        </authorList>
    </citation>
    <scope>NUCLEOTIDE SEQUENCE [LARGE SCALE GENOMIC DNA]</scope>
    <source>
        <strain evidence="3 4">CBS 144469</strain>
    </source>
</reference>
<dbReference type="InterPro" id="IPR058504">
    <property type="entry name" value="DUF8191"/>
</dbReference>
<organism evidence="3 4">
    <name type="scientific">Ephemerocybe angulata</name>
    <dbReference type="NCBI Taxonomy" id="980116"/>
    <lineage>
        <taxon>Eukaryota</taxon>
        <taxon>Fungi</taxon>
        <taxon>Dikarya</taxon>
        <taxon>Basidiomycota</taxon>
        <taxon>Agaricomycotina</taxon>
        <taxon>Agaricomycetes</taxon>
        <taxon>Agaricomycetidae</taxon>
        <taxon>Agaricales</taxon>
        <taxon>Agaricineae</taxon>
        <taxon>Psathyrellaceae</taxon>
        <taxon>Ephemerocybe</taxon>
    </lineage>
</organism>
<dbReference type="Proteomes" id="UP000521943">
    <property type="component" value="Unassembled WGS sequence"/>
</dbReference>
<dbReference type="EMBL" id="JACGCI010000006">
    <property type="protein sequence ID" value="KAF6763162.1"/>
    <property type="molecule type" value="Genomic_DNA"/>
</dbReference>
<feature type="region of interest" description="Disordered" evidence="1">
    <location>
        <begin position="76"/>
        <end position="127"/>
    </location>
</feature>
<evidence type="ECO:0000259" key="2">
    <source>
        <dbReference type="Pfam" id="PF26609"/>
    </source>
</evidence>